<dbReference type="InterPro" id="IPR011330">
    <property type="entry name" value="Glyco_hydro/deAcase_b/a-brl"/>
</dbReference>
<dbReference type="PANTHER" id="PTHR10587:SF133">
    <property type="entry name" value="CHITIN DEACETYLASE 1-RELATED"/>
    <property type="match status" value="1"/>
</dbReference>
<evidence type="ECO:0000313" key="5">
    <source>
        <dbReference type="Proteomes" id="UP001139521"/>
    </source>
</evidence>
<proteinExistence type="predicted"/>
<dbReference type="PROSITE" id="PS51677">
    <property type="entry name" value="NODB"/>
    <property type="match status" value="1"/>
</dbReference>
<dbReference type="PANTHER" id="PTHR10587">
    <property type="entry name" value="GLYCOSYL TRANSFERASE-RELATED"/>
    <property type="match status" value="1"/>
</dbReference>
<name>A0A9X1ZYG9_9FLAO</name>
<keyword evidence="5" id="KW-1185">Reference proteome</keyword>
<dbReference type="GO" id="GO:0016020">
    <property type="term" value="C:membrane"/>
    <property type="evidence" value="ECO:0007669"/>
    <property type="project" value="TreeGrafter"/>
</dbReference>
<dbReference type="AlphaFoldDB" id="A0A9X1ZYG9"/>
<keyword evidence="2" id="KW-0378">Hydrolase</keyword>
<dbReference type="GO" id="GO:0016810">
    <property type="term" value="F:hydrolase activity, acting on carbon-nitrogen (but not peptide) bonds"/>
    <property type="evidence" value="ECO:0007669"/>
    <property type="project" value="InterPro"/>
</dbReference>
<evidence type="ECO:0000259" key="3">
    <source>
        <dbReference type="PROSITE" id="PS51677"/>
    </source>
</evidence>
<dbReference type="CDD" id="cd10917">
    <property type="entry name" value="CE4_NodB_like_6s_7s"/>
    <property type="match status" value="1"/>
</dbReference>
<evidence type="ECO:0000256" key="2">
    <source>
        <dbReference type="ARBA" id="ARBA00022801"/>
    </source>
</evidence>
<gene>
    <name evidence="4" type="ORF">L1967_00380</name>
</gene>
<protein>
    <submittedName>
        <fullName evidence="4">Polysaccharide deacetylase family protein</fullName>
    </submittedName>
</protein>
<accession>A0A9X1ZYG9</accession>
<reference evidence="4" key="1">
    <citation type="submission" date="2022-01" db="EMBL/GenBank/DDBJ databases">
        <title>Genome sequencing of Zunongwangia sp. M21534 genome.</title>
        <authorList>
            <person name="Chen Y."/>
            <person name="Dong C."/>
            <person name="Shao Z."/>
        </authorList>
    </citation>
    <scope>NUCLEOTIDE SEQUENCE</scope>
    <source>
        <strain evidence="4">MCCC M21534</strain>
    </source>
</reference>
<dbReference type="InterPro" id="IPR050248">
    <property type="entry name" value="Polysacc_deacetylase_ArnD"/>
</dbReference>
<dbReference type="RefSeq" id="WP_249599733.1">
    <property type="nucleotide sequence ID" value="NZ_JAKHSK010000001.1"/>
</dbReference>
<dbReference type="GO" id="GO:0046872">
    <property type="term" value="F:metal ion binding"/>
    <property type="evidence" value="ECO:0007669"/>
    <property type="project" value="UniProtKB-KW"/>
</dbReference>
<evidence type="ECO:0000256" key="1">
    <source>
        <dbReference type="ARBA" id="ARBA00022723"/>
    </source>
</evidence>
<dbReference type="GO" id="GO:0005975">
    <property type="term" value="P:carbohydrate metabolic process"/>
    <property type="evidence" value="ECO:0007669"/>
    <property type="project" value="InterPro"/>
</dbReference>
<dbReference type="Gene3D" id="3.20.20.370">
    <property type="entry name" value="Glycoside hydrolase/deacetylase"/>
    <property type="match status" value="1"/>
</dbReference>
<dbReference type="SUPFAM" id="SSF88713">
    <property type="entry name" value="Glycoside hydrolase/deacetylase"/>
    <property type="match status" value="1"/>
</dbReference>
<organism evidence="4 5">
    <name type="scientific">Zunongwangia pacifica</name>
    <dbReference type="NCBI Taxonomy" id="2911062"/>
    <lineage>
        <taxon>Bacteria</taxon>
        <taxon>Pseudomonadati</taxon>
        <taxon>Bacteroidota</taxon>
        <taxon>Flavobacteriia</taxon>
        <taxon>Flavobacteriales</taxon>
        <taxon>Flavobacteriaceae</taxon>
        <taxon>Zunongwangia</taxon>
    </lineage>
</organism>
<dbReference type="EMBL" id="JAKHSK010000001">
    <property type="protein sequence ID" value="MCL6216739.1"/>
    <property type="molecule type" value="Genomic_DNA"/>
</dbReference>
<comment type="caution">
    <text evidence="4">The sequence shown here is derived from an EMBL/GenBank/DDBJ whole genome shotgun (WGS) entry which is preliminary data.</text>
</comment>
<keyword evidence="1" id="KW-0479">Metal-binding</keyword>
<evidence type="ECO:0000313" key="4">
    <source>
        <dbReference type="EMBL" id="MCL6216739.1"/>
    </source>
</evidence>
<dbReference type="Pfam" id="PF01522">
    <property type="entry name" value="Polysacc_deac_1"/>
    <property type="match status" value="1"/>
</dbReference>
<dbReference type="Proteomes" id="UP001139521">
    <property type="component" value="Unassembled WGS sequence"/>
</dbReference>
<feature type="domain" description="NodB homology" evidence="3">
    <location>
        <begin position="27"/>
        <end position="212"/>
    </location>
</feature>
<dbReference type="InterPro" id="IPR002509">
    <property type="entry name" value="NODB_dom"/>
</dbReference>
<sequence>MNRFILKYPWILKKLYPKRLSRITAEKTLFLTFDDGPISEVTPWVLEQLEKYSAKATFFCIGDNIRKYPEIFQQVEAKGHAIGNHTFNHLNGWKTATSAYLENFKKTEEIIEFQLQKTLTSEEKLFRPPYGKIKNKQAAKISNLGYTIVMWDVITGDYDKNYDAEKCLQNALNLIKSGSIIVFHDSLKAEKNLKYVLPKLLEKYTQKGWKFKALT</sequence>